<keyword evidence="6" id="KW-1185">Reference proteome</keyword>
<evidence type="ECO:0000256" key="3">
    <source>
        <dbReference type="PROSITE-ProRule" id="PRU00339"/>
    </source>
</evidence>
<dbReference type="PROSITE" id="PS51257">
    <property type="entry name" value="PROKAR_LIPOPROTEIN"/>
    <property type="match status" value="1"/>
</dbReference>
<feature type="chain" id="PRO_5046900496" evidence="4">
    <location>
        <begin position="27"/>
        <end position="592"/>
    </location>
</feature>
<feature type="repeat" description="TPR" evidence="3">
    <location>
        <begin position="513"/>
        <end position="546"/>
    </location>
</feature>
<protein>
    <submittedName>
        <fullName evidence="5">Tetratricopeptide repeat protein</fullName>
    </submittedName>
</protein>
<evidence type="ECO:0000256" key="1">
    <source>
        <dbReference type="ARBA" id="ARBA00022737"/>
    </source>
</evidence>
<feature type="repeat" description="TPR" evidence="3">
    <location>
        <begin position="269"/>
        <end position="302"/>
    </location>
</feature>
<evidence type="ECO:0000313" key="6">
    <source>
        <dbReference type="Proteomes" id="UP001204142"/>
    </source>
</evidence>
<name>A0ABT1WIS9_9BURK</name>
<proteinExistence type="predicted"/>
<dbReference type="SUPFAM" id="SSF48452">
    <property type="entry name" value="TPR-like"/>
    <property type="match status" value="3"/>
</dbReference>
<dbReference type="EMBL" id="JANIGO010000005">
    <property type="protein sequence ID" value="MCQ8897431.1"/>
    <property type="molecule type" value="Genomic_DNA"/>
</dbReference>
<dbReference type="PROSITE" id="PS50005">
    <property type="entry name" value="TPR"/>
    <property type="match status" value="2"/>
</dbReference>
<organism evidence="5 6">
    <name type="scientific">Limnobacter humi</name>
    <dbReference type="NCBI Taxonomy" id="1778671"/>
    <lineage>
        <taxon>Bacteria</taxon>
        <taxon>Pseudomonadati</taxon>
        <taxon>Pseudomonadota</taxon>
        <taxon>Betaproteobacteria</taxon>
        <taxon>Burkholderiales</taxon>
        <taxon>Burkholderiaceae</taxon>
        <taxon>Limnobacter</taxon>
    </lineage>
</organism>
<dbReference type="Gene3D" id="1.25.40.10">
    <property type="entry name" value="Tetratricopeptide repeat domain"/>
    <property type="match status" value="2"/>
</dbReference>
<comment type="caution">
    <text evidence="5">The sequence shown here is derived from an EMBL/GenBank/DDBJ whole genome shotgun (WGS) entry which is preliminary data.</text>
</comment>
<dbReference type="Proteomes" id="UP001204142">
    <property type="component" value="Unassembled WGS sequence"/>
</dbReference>
<dbReference type="Pfam" id="PF13432">
    <property type="entry name" value="TPR_16"/>
    <property type="match status" value="1"/>
</dbReference>
<dbReference type="InterPro" id="IPR019734">
    <property type="entry name" value="TPR_rpt"/>
</dbReference>
<evidence type="ECO:0000313" key="5">
    <source>
        <dbReference type="EMBL" id="MCQ8897431.1"/>
    </source>
</evidence>
<evidence type="ECO:0000256" key="4">
    <source>
        <dbReference type="SAM" id="SignalP"/>
    </source>
</evidence>
<dbReference type="InterPro" id="IPR011990">
    <property type="entry name" value="TPR-like_helical_dom_sf"/>
</dbReference>
<evidence type="ECO:0000256" key="2">
    <source>
        <dbReference type="ARBA" id="ARBA00022803"/>
    </source>
</evidence>
<keyword evidence="2 3" id="KW-0802">TPR repeat</keyword>
<sequence length="592" mass="65765">MTSLNRVLTCTAGLLMASIVAGCATAPQSDQNAFANTPDGARQSYQQRVAQLVEQNPLFALLTAEIASQRGDAYSATLAYTEAAKLEKNPELAKRALEIALGESQLEPALEAARLWQQLAPSDKQASRSVLVLQLGTNRVDEAMPALKTYLNEVKAAEQSHPGLSSATPQKVALEMLLRIPDKTKAYNTAITLFGNQPQDADTQLLLSQIAESSDQFALAADHLNKVIAVSPQERYYVQLAQIMERRDANPDAALQLMATKADENPRWFGARLYLARTYTQLEQWPLARDRFREMIALQPDNTPLYSSLGFVLSKTGDRQGAEANFNTYLKRTPTTERQNETLIYLTLAELAQNDKDTAGALRWLDKAPNARDDIDIQLKKSAVYEQQGNYRAAARVLNAFKPANEDLAVRLTLAKSQLAETRKMPEQAVAELDNSLRAYPNQPDLLYERAMVAERQNDLATVEHYLNALISVRPDNPHGYNALGYTLAERNLRLPEALTLITKAVELAPNDPFILDSLGWVHYRMGNLDKAVETLRKAYALRPDEEIGAHLVEVLSKNGEQQEARQLGDKLKQRFPNSDKLGRLLQTLSGV</sequence>
<dbReference type="PANTHER" id="PTHR12558:SF33">
    <property type="entry name" value="BLL7664 PROTEIN"/>
    <property type="match status" value="1"/>
</dbReference>
<dbReference type="InterPro" id="IPR013105">
    <property type="entry name" value="TPR_2"/>
</dbReference>
<keyword evidence="4" id="KW-0732">Signal</keyword>
<feature type="signal peptide" evidence="4">
    <location>
        <begin position="1"/>
        <end position="26"/>
    </location>
</feature>
<dbReference type="SMART" id="SM00028">
    <property type="entry name" value="TPR"/>
    <property type="match status" value="6"/>
</dbReference>
<keyword evidence="1" id="KW-0677">Repeat</keyword>
<gene>
    <name evidence="5" type="ORF">NQT62_13400</name>
</gene>
<dbReference type="Pfam" id="PF07719">
    <property type="entry name" value="TPR_2"/>
    <property type="match status" value="1"/>
</dbReference>
<reference evidence="5 6" key="1">
    <citation type="submission" date="2022-07" db="EMBL/GenBank/DDBJ databases">
        <authorList>
            <person name="Xamxidin M."/>
            <person name="Wu M."/>
        </authorList>
    </citation>
    <scope>NUCLEOTIDE SEQUENCE [LARGE SCALE GENOMIC DNA]</scope>
    <source>
        <strain evidence="5 6">NBRC 111650</strain>
    </source>
</reference>
<dbReference type="RefSeq" id="WP_256765238.1">
    <property type="nucleotide sequence ID" value="NZ_JANIGO010000005.1"/>
</dbReference>
<dbReference type="PANTHER" id="PTHR12558">
    <property type="entry name" value="CELL DIVISION CYCLE 16,23,27"/>
    <property type="match status" value="1"/>
</dbReference>
<accession>A0ABT1WIS9</accession>